<feature type="transmembrane region" description="Helical" evidence="1">
    <location>
        <begin position="43"/>
        <end position="63"/>
    </location>
</feature>
<evidence type="ECO:0000313" key="2">
    <source>
        <dbReference type="EMBL" id="KAB8247097.1"/>
    </source>
</evidence>
<sequence>MSYDFSLLYLALLNVEILLPGNLSGKGFWFLRVPHHGDNGRGIRLAVLVLQLVVISFVFVVGLDVRSPASSYLGDTIYFHIRFSLSFLAKFASFSDSVKDSYYSSSSGAFICA</sequence>
<dbReference type="Proteomes" id="UP000325434">
    <property type="component" value="Unassembled WGS sequence"/>
</dbReference>
<reference evidence="2" key="1">
    <citation type="submission" date="2019-04" db="EMBL/GenBank/DDBJ databases">
        <title>Friends and foes A comparative genomics study of 23 Aspergillus species from section Flavi.</title>
        <authorList>
            <consortium name="DOE Joint Genome Institute"/>
            <person name="Kjaerbolling I."/>
            <person name="Vesth T."/>
            <person name="Frisvad J.C."/>
            <person name="Nybo J.L."/>
            <person name="Theobald S."/>
            <person name="Kildgaard S."/>
            <person name="Isbrandt T."/>
            <person name="Kuo A."/>
            <person name="Sato A."/>
            <person name="Lyhne E.K."/>
            <person name="Kogle M.E."/>
            <person name="Wiebenga A."/>
            <person name="Kun R.S."/>
            <person name="Lubbers R.J."/>
            <person name="Makela M.R."/>
            <person name="Barry K."/>
            <person name="Chovatia M."/>
            <person name="Clum A."/>
            <person name="Daum C."/>
            <person name="Haridas S."/>
            <person name="He G."/>
            <person name="LaButti K."/>
            <person name="Lipzen A."/>
            <person name="Mondo S."/>
            <person name="Riley R."/>
            <person name="Salamov A."/>
            <person name="Simmons B.A."/>
            <person name="Magnuson J.K."/>
            <person name="Henrissat B."/>
            <person name="Mortensen U.H."/>
            <person name="Larsen T.O."/>
            <person name="Devries R.P."/>
            <person name="Grigoriev I.V."/>
            <person name="Machida M."/>
            <person name="Baker S.E."/>
            <person name="Andersen M.R."/>
        </authorList>
    </citation>
    <scope>NUCLEOTIDE SEQUENCE [LARGE SCALE GENOMIC DNA]</scope>
    <source>
        <strain evidence="2">CBS 121.62</strain>
    </source>
</reference>
<keyword evidence="1" id="KW-0812">Transmembrane</keyword>
<proteinExistence type="predicted"/>
<protein>
    <submittedName>
        <fullName evidence="2">Uncharacterized protein</fullName>
    </submittedName>
</protein>
<accession>A0A5N6GZ15</accession>
<evidence type="ECO:0000256" key="1">
    <source>
        <dbReference type="SAM" id="Phobius"/>
    </source>
</evidence>
<keyword evidence="1" id="KW-1133">Transmembrane helix</keyword>
<feature type="transmembrane region" description="Helical" evidence="1">
    <location>
        <begin position="6"/>
        <end position="31"/>
    </location>
</feature>
<keyword evidence="1" id="KW-0472">Membrane</keyword>
<gene>
    <name evidence="2" type="ORF">BDV35DRAFT_210019</name>
</gene>
<name>A0A5N6GZ15_ASPFL</name>
<dbReference type="AlphaFoldDB" id="A0A5N6GZ15"/>
<organism evidence="2">
    <name type="scientific">Aspergillus flavus</name>
    <dbReference type="NCBI Taxonomy" id="5059"/>
    <lineage>
        <taxon>Eukaryota</taxon>
        <taxon>Fungi</taxon>
        <taxon>Dikarya</taxon>
        <taxon>Ascomycota</taxon>
        <taxon>Pezizomycotina</taxon>
        <taxon>Eurotiomycetes</taxon>
        <taxon>Eurotiomycetidae</taxon>
        <taxon>Eurotiales</taxon>
        <taxon>Aspergillaceae</taxon>
        <taxon>Aspergillus</taxon>
        <taxon>Aspergillus subgen. Circumdati</taxon>
    </lineage>
</organism>
<dbReference type="EMBL" id="ML734593">
    <property type="protein sequence ID" value="KAB8247097.1"/>
    <property type="molecule type" value="Genomic_DNA"/>
</dbReference>